<keyword evidence="1" id="KW-0812">Transmembrane</keyword>
<reference evidence="2 3" key="1">
    <citation type="submission" date="2021-03" db="EMBL/GenBank/DDBJ databases">
        <title>Aliifodinibius sp. nov., a new bacterium isolated from saline soil.</title>
        <authorList>
            <person name="Galisteo C."/>
            <person name="De La Haba R."/>
            <person name="Sanchez-Porro C."/>
            <person name="Ventosa A."/>
        </authorList>
    </citation>
    <scope>NUCLEOTIDE SEQUENCE [LARGE SCALE GENOMIC DNA]</scope>
    <source>
        <strain evidence="2 3">1BSP15-2V2</strain>
    </source>
</reference>
<feature type="transmembrane region" description="Helical" evidence="1">
    <location>
        <begin position="64"/>
        <end position="88"/>
    </location>
</feature>
<accession>A0ABT3PSC3</accession>
<evidence type="ECO:0000313" key="2">
    <source>
        <dbReference type="EMBL" id="MCW9708769.1"/>
    </source>
</evidence>
<name>A0ABT3PSC3_9BACT</name>
<comment type="caution">
    <text evidence="2">The sequence shown here is derived from an EMBL/GenBank/DDBJ whole genome shotgun (WGS) entry which is preliminary data.</text>
</comment>
<evidence type="ECO:0000313" key="3">
    <source>
        <dbReference type="Proteomes" id="UP001207918"/>
    </source>
</evidence>
<proteinExistence type="predicted"/>
<keyword evidence="3" id="KW-1185">Reference proteome</keyword>
<organism evidence="2 3">
    <name type="scientific">Fodinibius salsisoli</name>
    <dbReference type="NCBI Taxonomy" id="2820877"/>
    <lineage>
        <taxon>Bacteria</taxon>
        <taxon>Pseudomonadati</taxon>
        <taxon>Balneolota</taxon>
        <taxon>Balneolia</taxon>
        <taxon>Balneolales</taxon>
        <taxon>Balneolaceae</taxon>
        <taxon>Fodinibius</taxon>
    </lineage>
</organism>
<protein>
    <recommendedName>
        <fullName evidence="4">DNA methyltransferase</fullName>
    </recommendedName>
</protein>
<feature type="transmembrane region" description="Helical" evidence="1">
    <location>
        <begin position="6"/>
        <end position="25"/>
    </location>
</feature>
<gene>
    <name evidence="2" type="ORF">J6I44_18055</name>
</gene>
<evidence type="ECO:0008006" key="4">
    <source>
        <dbReference type="Google" id="ProtNLM"/>
    </source>
</evidence>
<feature type="transmembrane region" description="Helical" evidence="1">
    <location>
        <begin position="37"/>
        <end position="58"/>
    </location>
</feature>
<keyword evidence="1" id="KW-1133">Transmembrane helix</keyword>
<evidence type="ECO:0000256" key="1">
    <source>
        <dbReference type="SAM" id="Phobius"/>
    </source>
</evidence>
<dbReference type="RefSeq" id="WP_265767578.1">
    <property type="nucleotide sequence ID" value="NZ_JAGGJA010000017.1"/>
</dbReference>
<dbReference type="EMBL" id="JAGGJA010000017">
    <property type="protein sequence ID" value="MCW9708769.1"/>
    <property type="molecule type" value="Genomic_DNA"/>
</dbReference>
<keyword evidence="1" id="KW-0472">Membrane</keyword>
<sequence length="94" mass="8714">MGSILPLIIQLVSGAVGGNIAGSVMKESSLGTLGNSIVGILGGGLGGQILGALGIAASGGDMDIGSIIADIAGGGVGGGVLMAIIGVVRKAMAK</sequence>
<dbReference type="Proteomes" id="UP001207918">
    <property type="component" value="Unassembled WGS sequence"/>
</dbReference>